<keyword evidence="3" id="KW-1185">Reference proteome</keyword>
<dbReference type="InterPro" id="IPR036388">
    <property type="entry name" value="WH-like_DNA-bd_sf"/>
</dbReference>
<dbReference type="InterPro" id="IPR036390">
    <property type="entry name" value="WH_DNA-bd_sf"/>
</dbReference>
<dbReference type="SUPFAM" id="SSF46785">
    <property type="entry name" value="Winged helix' DNA-binding domain"/>
    <property type="match status" value="1"/>
</dbReference>
<protein>
    <submittedName>
        <fullName evidence="2">MarR family protein</fullName>
    </submittedName>
</protein>
<accession>A0A1Y2MME1</accession>
<dbReference type="SMART" id="SM00347">
    <property type="entry name" value="HTH_MARR"/>
    <property type="match status" value="1"/>
</dbReference>
<dbReference type="Pfam" id="PF12802">
    <property type="entry name" value="MarR_2"/>
    <property type="match status" value="1"/>
</dbReference>
<comment type="caution">
    <text evidence="2">The sequence shown here is derived from an EMBL/GenBank/DDBJ whole genome shotgun (WGS) entry which is preliminary data.</text>
</comment>
<organism evidence="2 3">
    <name type="scientific">Pseudonocardia autotrophica</name>
    <name type="common">Amycolata autotrophica</name>
    <name type="synonym">Nocardia autotrophica</name>
    <dbReference type="NCBI Taxonomy" id="2074"/>
    <lineage>
        <taxon>Bacteria</taxon>
        <taxon>Bacillati</taxon>
        <taxon>Actinomycetota</taxon>
        <taxon>Actinomycetes</taxon>
        <taxon>Pseudonocardiales</taxon>
        <taxon>Pseudonocardiaceae</taxon>
        <taxon>Pseudonocardia</taxon>
    </lineage>
</organism>
<dbReference type="STRING" id="2074.BG845_05501"/>
<dbReference type="GO" id="GO:0003700">
    <property type="term" value="F:DNA-binding transcription factor activity"/>
    <property type="evidence" value="ECO:0007669"/>
    <property type="project" value="InterPro"/>
</dbReference>
<evidence type="ECO:0000259" key="1">
    <source>
        <dbReference type="PROSITE" id="PS50995"/>
    </source>
</evidence>
<dbReference type="EMBL" id="MIGB01000041">
    <property type="protein sequence ID" value="OSY36251.1"/>
    <property type="molecule type" value="Genomic_DNA"/>
</dbReference>
<dbReference type="InterPro" id="IPR000835">
    <property type="entry name" value="HTH_MarR-typ"/>
</dbReference>
<dbReference type="RefSeq" id="WP_085915624.1">
    <property type="nucleotide sequence ID" value="NZ_AP018920.1"/>
</dbReference>
<evidence type="ECO:0000313" key="2">
    <source>
        <dbReference type="EMBL" id="OSY36251.1"/>
    </source>
</evidence>
<name>A0A1Y2MME1_PSEAH</name>
<gene>
    <name evidence="2" type="ORF">BG845_05501</name>
</gene>
<feature type="domain" description="HTH marR-type" evidence="1">
    <location>
        <begin position="11"/>
        <end position="143"/>
    </location>
</feature>
<sequence>MSDDTGGRPPEPHAAFLVMALGRRIREATEKRLRARDLSMRHLAALGHLSRDPGCSYSELARRAGVTAQSMQATLVQLEKLQAVERRTPAGRGRRARLHVTVIGEELAAWGRSVLADLDDEFFGHVPEELRSTVTGVLLGVFAGGVDDRVPETG</sequence>
<reference evidence="2 3" key="1">
    <citation type="submission" date="2016-09" db="EMBL/GenBank/DDBJ databases">
        <title>Pseudonocardia autotrophica DSM535, a candidate organism with high potential of specific P450 cytochromes.</title>
        <authorList>
            <person name="Grumaz C."/>
            <person name="Vainshtein Y."/>
            <person name="Kirstahler P."/>
            <person name="Sohn K."/>
        </authorList>
    </citation>
    <scope>NUCLEOTIDE SEQUENCE [LARGE SCALE GENOMIC DNA]</scope>
    <source>
        <strain evidence="2 3">DSM 535</strain>
    </source>
</reference>
<dbReference type="PROSITE" id="PS50995">
    <property type="entry name" value="HTH_MARR_2"/>
    <property type="match status" value="1"/>
</dbReference>
<proteinExistence type="predicted"/>
<evidence type="ECO:0000313" key="3">
    <source>
        <dbReference type="Proteomes" id="UP000194360"/>
    </source>
</evidence>
<dbReference type="Gene3D" id="1.10.10.10">
    <property type="entry name" value="Winged helix-like DNA-binding domain superfamily/Winged helix DNA-binding domain"/>
    <property type="match status" value="1"/>
</dbReference>
<dbReference type="OrthoDB" id="3177763at2"/>
<dbReference type="AlphaFoldDB" id="A0A1Y2MME1"/>
<dbReference type="Proteomes" id="UP000194360">
    <property type="component" value="Unassembled WGS sequence"/>
</dbReference>